<dbReference type="InterPro" id="IPR029052">
    <property type="entry name" value="Metallo-depent_PP-like"/>
</dbReference>
<dbReference type="KEGG" id="spii:G7077_09550"/>
<dbReference type="GO" id="GO:0008803">
    <property type="term" value="F:bis(5'-nucleosyl)-tetraphosphatase (symmetrical) activity"/>
    <property type="evidence" value="ECO:0007669"/>
    <property type="project" value="TreeGrafter"/>
</dbReference>
<evidence type="ECO:0000256" key="1">
    <source>
        <dbReference type="SAM" id="MobiDB-lite"/>
    </source>
</evidence>
<evidence type="ECO:0000313" key="3">
    <source>
        <dbReference type="EMBL" id="QIK79104.1"/>
    </source>
</evidence>
<dbReference type="GO" id="GO:0016791">
    <property type="term" value="F:phosphatase activity"/>
    <property type="evidence" value="ECO:0007669"/>
    <property type="project" value="TreeGrafter"/>
</dbReference>
<dbReference type="EMBL" id="CP049869">
    <property type="protein sequence ID" value="QIK79104.1"/>
    <property type="molecule type" value="Genomic_DNA"/>
</dbReference>
<name>A0A6G7YQU8_9SPHN</name>
<dbReference type="PANTHER" id="PTHR42850">
    <property type="entry name" value="METALLOPHOSPHOESTERASE"/>
    <property type="match status" value="1"/>
</dbReference>
<evidence type="ECO:0000313" key="4">
    <source>
        <dbReference type="Proteomes" id="UP000503222"/>
    </source>
</evidence>
<dbReference type="SUPFAM" id="SSF56300">
    <property type="entry name" value="Metallo-dependent phosphatases"/>
    <property type="match status" value="1"/>
</dbReference>
<keyword evidence="4" id="KW-1185">Reference proteome</keyword>
<dbReference type="AlphaFoldDB" id="A0A6G7YQU8"/>
<dbReference type="GO" id="GO:0110154">
    <property type="term" value="P:RNA decapping"/>
    <property type="evidence" value="ECO:0007669"/>
    <property type="project" value="TreeGrafter"/>
</dbReference>
<feature type="region of interest" description="Disordered" evidence="1">
    <location>
        <begin position="1"/>
        <end position="23"/>
    </location>
</feature>
<organism evidence="3 4">
    <name type="scientific">Sphingomonas piscis</name>
    <dbReference type="NCBI Taxonomy" id="2714943"/>
    <lineage>
        <taxon>Bacteria</taxon>
        <taxon>Pseudomonadati</taxon>
        <taxon>Pseudomonadota</taxon>
        <taxon>Alphaproteobacteria</taxon>
        <taxon>Sphingomonadales</taxon>
        <taxon>Sphingomonadaceae</taxon>
        <taxon>Sphingomonas</taxon>
    </lineage>
</organism>
<dbReference type="InterPro" id="IPR004843">
    <property type="entry name" value="Calcineurin-like_PHP"/>
</dbReference>
<sequence>MSVASHELTLHRRPLRSPPRGAPGERIYAIGDIHGRADLLAEMLEAIERDCLARPTQGRKVRLVFLGDFIDRGPSSKLLILALREASRSEFATVLLGNHEQAMLSCASGMDEARDSWLMYGGAATLASFGIREPAEYESTEEFAGRLSEGLGEGILNWLRDLPLYWRSGDFFFCHAGVRPGRALHRQRPRDLLWIRSEFLESSRYHGAIIVHGHSITSTIDVQRNRIGIDTGAYRTGRLTALAIEDAQTWYLATEPTI</sequence>
<accession>A0A6G7YQU8</accession>
<dbReference type="PANTHER" id="PTHR42850:SF4">
    <property type="entry name" value="ZINC-DEPENDENT ENDOPOLYPHOSPHATASE"/>
    <property type="match status" value="1"/>
</dbReference>
<dbReference type="Proteomes" id="UP000503222">
    <property type="component" value="Chromosome"/>
</dbReference>
<evidence type="ECO:0000259" key="2">
    <source>
        <dbReference type="Pfam" id="PF00149"/>
    </source>
</evidence>
<protein>
    <submittedName>
        <fullName evidence="3">Serine/threonine protein phosphatase</fullName>
    </submittedName>
</protein>
<dbReference type="GO" id="GO:0005737">
    <property type="term" value="C:cytoplasm"/>
    <property type="evidence" value="ECO:0007669"/>
    <property type="project" value="TreeGrafter"/>
</dbReference>
<reference evidence="3 4" key="1">
    <citation type="submission" date="2020-03" db="EMBL/GenBank/DDBJ databases">
        <title>Sphingomonas sp. nov., isolated from fish.</title>
        <authorList>
            <person name="Hyun D.-W."/>
            <person name="Bae J.-W."/>
        </authorList>
    </citation>
    <scope>NUCLEOTIDE SEQUENCE [LARGE SCALE GENOMIC DNA]</scope>
    <source>
        <strain evidence="3 4">HDW15B</strain>
    </source>
</reference>
<feature type="domain" description="Calcineurin-like phosphoesterase" evidence="2">
    <location>
        <begin position="26"/>
        <end position="218"/>
    </location>
</feature>
<dbReference type="InterPro" id="IPR050126">
    <property type="entry name" value="Ap4A_hydrolase"/>
</dbReference>
<dbReference type="Pfam" id="PF00149">
    <property type="entry name" value="Metallophos"/>
    <property type="match status" value="1"/>
</dbReference>
<proteinExistence type="predicted"/>
<gene>
    <name evidence="3" type="ORF">G7077_09550</name>
</gene>
<dbReference type="Gene3D" id="3.60.21.10">
    <property type="match status" value="1"/>
</dbReference>